<protein>
    <submittedName>
        <fullName evidence="2">Uncharacterized protein</fullName>
    </submittedName>
</protein>
<organism evidence="2 3">
    <name type="scientific">Luteolibacter yonseiensis</name>
    <dbReference type="NCBI Taxonomy" id="1144680"/>
    <lineage>
        <taxon>Bacteria</taxon>
        <taxon>Pseudomonadati</taxon>
        <taxon>Verrucomicrobiota</taxon>
        <taxon>Verrucomicrobiia</taxon>
        <taxon>Verrucomicrobiales</taxon>
        <taxon>Verrucomicrobiaceae</taxon>
        <taxon>Luteolibacter</taxon>
    </lineage>
</organism>
<keyword evidence="1" id="KW-1133">Transmembrane helix</keyword>
<dbReference type="Proteomes" id="UP000600139">
    <property type="component" value="Unassembled WGS sequence"/>
</dbReference>
<dbReference type="RefSeq" id="WP_200352776.1">
    <property type="nucleotide sequence ID" value="NZ_BAABHZ010000001.1"/>
</dbReference>
<feature type="transmembrane region" description="Helical" evidence="1">
    <location>
        <begin position="12"/>
        <end position="31"/>
    </location>
</feature>
<keyword evidence="1" id="KW-0812">Transmembrane</keyword>
<accession>A0A934R3R8</accession>
<name>A0A934R3R8_9BACT</name>
<reference evidence="2" key="1">
    <citation type="submission" date="2021-01" db="EMBL/GenBank/DDBJ databases">
        <title>Modified the classification status of verrucomicrobia.</title>
        <authorList>
            <person name="Feng X."/>
        </authorList>
    </citation>
    <scope>NUCLEOTIDE SEQUENCE</scope>
    <source>
        <strain evidence="2">JCM 18052</strain>
    </source>
</reference>
<dbReference type="EMBL" id="JAENIK010000012">
    <property type="protein sequence ID" value="MBK1817848.1"/>
    <property type="molecule type" value="Genomic_DNA"/>
</dbReference>
<evidence type="ECO:0000313" key="2">
    <source>
        <dbReference type="EMBL" id="MBK1817848.1"/>
    </source>
</evidence>
<evidence type="ECO:0000313" key="3">
    <source>
        <dbReference type="Proteomes" id="UP000600139"/>
    </source>
</evidence>
<comment type="caution">
    <text evidence="2">The sequence shown here is derived from an EMBL/GenBank/DDBJ whole genome shotgun (WGS) entry which is preliminary data.</text>
</comment>
<sequence length="87" mass="9900">MGPDLTDKRWIVAKGILFAVLAVLAGVLQLLTDTPLWQEALLLVICVWASCRFYYFLFHCLQEYVDPGLKSAGVMDLVGRLWKRKQS</sequence>
<keyword evidence="1" id="KW-0472">Membrane</keyword>
<feature type="transmembrane region" description="Helical" evidence="1">
    <location>
        <begin position="37"/>
        <end position="57"/>
    </location>
</feature>
<gene>
    <name evidence="2" type="ORF">JIN84_19665</name>
</gene>
<dbReference type="AlphaFoldDB" id="A0A934R3R8"/>
<proteinExistence type="predicted"/>
<evidence type="ECO:0000256" key="1">
    <source>
        <dbReference type="SAM" id="Phobius"/>
    </source>
</evidence>
<keyword evidence="3" id="KW-1185">Reference proteome</keyword>